<evidence type="ECO:0000313" key="1">
    <source>
        <dbReference type="EMBL" id="CCC49101.1"/>
    </source>
</evidence>
<gene>
    <name evidence="1" type="ORF">TVY486_0704340</name>
</gene>
<proteinExistence type="predicted"/>
<reference evidence="1" key="1">
    <citation type="journal article" date="2012" name="Proc. Natl. Acad. Sci. U.S.A.">
        <title>Antigenic diversity is generated by distinct evolutionary mechanisms in African trypanosome species.</title>
        <authorList>
            <person name="Jackson A.P."/>
            <person name="Berry A."/>
            <person name="Aslett M."/>
            <person name="Allison H.C."/>
            <person name="Burton P."/>
            <person name="Vavrova-Anderson J."/>
            <person name="Brown R."/>
            <person name="Browne H."/>
            <person name="Corton N."/>
            <person name="Hauser H."/>
            <person name="Gamble J."/>
            <person name="Gilderthorp R."/>
            <person name="Marcello L."/>
            <person name="McQuillan J."/>
            <person name="Otto T.D."/>
            <person name="Quail M.A."/>
            <person name="Sanders M.J."/>
            <person name="van Tonder A."/>
            <person name="Ginger M.L."/>
            <person name="Field M.C."/>
            <person name="Barry J.D."/>
            <person name="Hertz-Fowler C."/>
            <person name="Berriman M."/>
        </authorList>
    </citation>
    <scope>NUCLEOTIDE SEQUENCE</scope>
    <source>
        <strain evidence="1">Y486</strain>
    </source>
</reference>
<organism evidence="1">
    <name type="scientific">Trypanosoma vivax (strain Y486)</name>
    <dbReference type="NCBI Taxonomy" id="1055687"/>
    <lineage>
        <taxon>Eukaryota</taxon>
        <taxon>Discoba</taxon>
        <taxon>Euglenozoa</taxon>
        <taxon>Kinetoplastea</taxon>
        <taxon>Metakinetoplastina</taxon>
        <taxon>Trypanosomatida</taxon>
        <taxon>Trypanosomatidae</taxon>
        <taxon>Trypanosoma</taxon>
        <taxon>Duttonella</taxon>
    </lineage>
</organism>
<protein>
    <submittedName>
        <fullName evidence="1">Uncharacterized protein</fullName>
    </submittedName>
</protein>
<sequence>MHTYMRVHTSTRRRNQVGNKLDRMAYGNANGQRSYPNMSSSFMRAHPLPKPFLVHQMPPARRVRSLTSLYVDHFPSSYSIPQTRLTLVKLHCPGAFPDELGRLQRPFSSCLLRIHVRGNARS</sequence>
<dbReference type="EMBL" id="HE573023">
    <property type="protein sequence ID" value="CCC49101.1"/>
    <property type="molecule type" value="Genomic_DNA"/>
</dbReference>
<dbReference type="VEuPathDB" id="TriTrypDB:TvY486_0704340"/>
<dbReference type="AlphaFoldDB" id="G0TYQ2"/>
<name>G0TYQ2_TRYVY</name>
<accession>G0TYQ2</accession>